<name>A0A455VSH7_9GAMM</name>
<proteinExistence type="predicted"/>
<reference evidence="1 2" key="1">
    <citation type="submission" date="2019-03" db="EMBL/GenBank/DDBJ databases">
        <title>The genome sequence of Candidatus Serratia symbiotica strain IS.</title>
        <authorList>
            <person name="Nikoh N."/>
            <person name="Koga R."/>
            <person name="Oshima K."/>
            <person name="Hattori M."/>
            <person name="Fukatsu T."/>
        </authorList>
    </citation>
    <scope>NUCLEOTIDE SEQUENCE [LARGE SCALE GENOMIC DNA]</scope>
    <source>
        <strain evidence="1 2">IS</strain>
    </source>
</reference>
<evidence type="ECO:0000313" key="2">
    <source>
        <dbReference type="Proteomes" id="UP000324392"/>
    </source>
</evidence>
<accession>A0A455VSH7</accession>
<protein>
    <submittedName>
        <fullName evidence="1">Uncharacterized protein</fullName>
    </submittedName>
</protein>
<dbReference type="EMBL" id="AP019531">
    <property type="protein sequence ID" value="BBI92031.1"/>
    <property type="molecule type" value="Genomic_DNA"/>
</dbReference>
<organism evidence="1 2">
    <name type="scientific">Serratia symbiotica</name>
    <dbReference type="NCBI Taxonomy" id="138074"/>
    <lineage>
        <taxon>Bacteria</taxon>
        <taxon>Pseudomonadati</taxon>
        <taxon>Pseudomonadota</taxon>
        <taxon>Gammaproteobacteria</taxon>
        <taxon>Enterobacterales</taxon>
        <taxon>Yersiniaceae</taxon>
        <taxon>Serratia</taxon>
    </lineage>
</organism>
<dbReference type="AlphaFoldDB" id="A0A455VSH7"/>
<evidence type="ECO:0000313" key="1">
    <source>
        <dbReference type="EMBL" id="BBI92031.1"/>
    </source>
</evidence>
<gene>
    <name evidence="1" type="ORF">SSYIS1_15390</name>
</gene>
<dbReference type="Proteomes" id="UP000324392">
    <property type="component" value="Chromosome"/>
</dbReference>
<sequence length="78" mass="8685">MLSRMTTNGRCSPLRIGETASRNAAMSLPLDSLCLKAEGVELAGQVKRFDHVVQQAIQLLLVVIDKQRQVIQALIRRQ</sequence>